<sequence length="138" mass="15601">MGAVSGSISKHYSLKPTLSSPDQRVLLKPRMEKKRSYTTSILVSPRVDRKPVLPQKQQSIDDANSPSICSDDVTIDVAKVGCNLYLLPSRVPTSRLAIVAFYCFDNFTPYCCVVSNMEIVKRSLWIFFTTFHYQGKNF</sequence>
<dbReference type="Proteomes" id="UP000887564">
    <property type="component" value="Unplaced"/>
</dbReference>
<dbReference type="WBParaSite" id="PEQ_0001206601-mRNA-1">
    <property type="protein sequence ID" value="PEQ_0001206601-mRNA-1"/>
    <property type="gene ID" value="PEQ_0001206601"/>
</dbReference>
<name>A0A914SDC3_PAREQ</name>
<keyword evidence="1" id="KW-1185">Reference proteome</keyword>
<organism evidence="1 2">
    <name type="scientific">Parascaris equorum</name>
    <name type="common">Equine roundworm</name>
    <dbReference type="NCBI Taxonomy" id="6256"/>
    <lineage>
        <taxon>Eukaryota</taxon>
        <taxon>Metazoa</taxon>
        <taxon>Ecdysozoa</taxon>
        <taxon>Nematoda</taxon>
        <taxon>Chromadorea</taxon>
        <taxon>Rhabditida</taxon>
        <taxon>Spirurina</taxon>
        <taxon>Ascaridomorpha</taxon>
        <taxon>Ascaridoidea</taxon>
        <taxon>Ascarididae</taxon>
        <taxon>Parascaris</taxon>
    </lineage>
</organism>
<evidence type="ECO:0000313" key="1">
    <source>
        <dbReference type="Proteomes" id="UP000887564"/>
    </source>
</evidence>
<dbReference type="AlphaFoldDB" id="A0A914SDC3"/>
<protein>
    <submittedName>
        <fullName evidence="2">Uncharacterized protein</fullName>
    </submittedName>
</protein>
<accession>A0A914SDC3</accession>
<reference evidence="2" key="1">
    <citation type="submission" date="2022-11" db="UniProtKB">
        <authorList>
            <consortium name="WormBaseParasite"/>
        </authorList>
    </citation>
    <scope>IDENTIFICATION</scope>
</reference>
<evidence type="ECO:0000313" key="2">
    <source>
        <dbReference type="WBParaSite" id="PEQ_0001206601-mRNA-1"/>
    </source>
</evidence>
<proteinExistence type="predicted"/>